<dbReference type="Proteomes" id="UP000199074">
    <property type="component" value="Unassembled WGS sequence"/>
</dbReference>
<dbReference type="PROSITE" id="PS51186">
    <property type="entry name" value="GNAT"/>
    <property type="match status" value="1"/>
</dbReference>
<evidence type="ECO:0000313" key="2">
    <source>
        <dbReference type="EMBL" id="SFV33143.1"/>
    </source>
</evidence>
<dbReference type="InterPro" id="IPR000182">
    <property type="entry name" value="GNAT_dom"/>
</dbReference>
<proteinExistence type="predicted"/>
<keyword evidence="3" id="KW-1185">Reference proteome</keyword>
<organism evidence="2 3">
    <name type="scientific">Devosia crocina</name>
    <dbReference type="NCBI Taxonomy" id="429728"/>
    <lineage>
        <taxon>Bacteria</taxon>
        <taxon>Pseudomonadati</taxon>
        <taxon>Pseudomonadota</taxon>
        <taxon>Alphaproteobacteria</taxon>
        <taxon>Hyphomicrobiales</taxon>
        <taxon>Devosiaceae</taxon>
        <taxon>Devosia</taxon>
    </lineage>
</organism>
<sequence length="151" mass="16115">MTMKGAAAVADIRLATIADRVPMVMLLRDAHAAGGLPFAFSAAHAMALVDRHLAEPSLLALVCDGAGVLLASAQEHPFAAVRYAMETVWWIAPEARGRFAVQMLAAYESWATEQGCAFAGMAALASFPRAGIIYRRAGFREAETHFLKPLG</sequence>
<evidence type="ECO:0000313" key="3">
    <source>
        <dbReference type="Proteomes" id="UP000199074"/>
    </source>
</evidence>
<reference evidence="2 3" key="1">
    <citation type="submission" date="2016-10" db="EMBL/GenBank/DDBJ databases">
        <authorList>
            <person name="de Groot N.N."/>
        </authorList>
    </citation>
    <scope>NUCLEOTIDE SEQUENCE [LARGE SCALE GENOMIC DNA]</scope>
    <source>
        <strain evidence="2 3">IPL20</strain>
    </source>
</reference>
<dbReference type="SUPFAM" id="SSF55729">
    <property type="entry name" value="Acyl-CoA N-acyltransferases (Nat)"/>
    <property type="match status" value="1"/>
</dbReference>
<protein>
    <recommendedName>
        <fullName evidence="1">N-acetyltransferase domain-containing protein</fullName>
    </recommendedName>
</protein>
<dbReference type="STRING" id="429728.SAMN05216456_1900"/>
<dbReference type="GO" id="GO:0016747">
    <property type="term" value="F:acyltransferase activity, transferring groups other than amino-acyl groups"/>
    <property type="evidence" value="ECO:0007669"/>
    <property type="project" value="InterPro"/>
</dbReference>
<dbReference type="InterPro" id="IPR016181">
    <property type="entry name" value="Acyl_CoA_acyltransferase"/>
</dbReference>
<feature type="domain" description="N-acetyltransferase" evidence="1">
    <location>
        <begin position="10"/>
        <end position="151"/>
    </location>
</feature>
<name>A0A1I7NEX5_9HYPH</name>
<evidence type="ECO:0000259" key="1">
    <source>
        <dbReference type="PROSITE" id="PS51186"/>
    </source>
</evidence>
<gene>
    <name evidence="2" type="ORF">SAMN05216456_1900</name>
</gene>
<dbReference type="Gene3D" id="3.40.630.30">
    <property type="match status" value="1"/>
</dbReference>
<dbReference type="EMBL" id="FPCK01000001">
    <property type="protein sequence ID" value="SFV33143.1"/>
    <property type="molecule type" value="Genomic_DNA"/>
</dbReference>
<dbReference type="AlphaFoldDB" id="A0A1I7NEX5"/>
<accession>A0A1I7NEX5</accession>